<dbReference type="Gene3D" id="3.40.50.720">
    <property type="entry name" value="NAD(P)-binding Rossmann-like Domain"/>
    <property type="match status" value="1"/>
</dbReference>
<name>A0A3T1D7G4_9BACL</name>
<comment type="subcellular location">
    <subcellularLocation>
        <location evidence="1">Membrane</location>
    </subcellularLocation>
</comment>
<protein>
    <submittedName>
        <fullName evidence="3">Epimerase</fullName>
    </submittedName>
</protein>
<proteinExistence type="predicted"/>
<dbReference type="SUPFAM" id="SSF51735">
    <property type="entry name" value="NAD(P)-binding Rossmann-fold domains"/>
    <property type="match status" value="1"/>
</dbReference>
<evidence type="ECO:0000313" key="3">
    <source>
        <dbReference type="EMBL" id="BBI34026.1"/>
    </source>
</evidence>
<organism evidence="3 4">
    <name type="scientific">Cohnella abietis</name>
    <dbReference type="NCBI Taxonomy" id="2507935"/>
    <lineage>
        <taxon>Bacteria</taxon>
        <taxon>Bacillati</taxon>
        <taxon>Bacillota</taxon>
        <taxon>Bacilli</taxon>
        <taxon>Bacillales</taxon>
        <taxon>Paenibacillaceae</taxon>
        <taxon>Cohnella</taxon>
    </lineage>
</organism>
<accession>A0A3T1D7G4</accession>
<dbReference type="InterPro" id="IPR001509">
    <property type="entry name" value="Epimerase_deHydtase"/>
</dbReference>
<dbReference type="EMBL" id="AP019400">
    <property type="protein sequence ID" value="BBI34026.1"/>
    <property type="molecule type" value="Genomic_DNA"/>
</dbReference>
<feature type="domain" description="NAD-dependent epimerase/dehydratase" evidence="2">
    <location>
        <begin position="10"/>
        <end position="111"/>
    </location>
</feature>
<gene>
    <name evidence="3" type="ORF">KCTCHS21_34250</name>
</gene>
<dbReference type="Proteomes" id="UP000289856">
    <property type="component" value="Chromosome"/>
</dbReference>
<dbReference type="KEGG" id="cohn:KCTCHS21_34250"/>
<dbReference type="OrthoDB" id="9785372at2"/>
<evidence type="ECO:0000259" key="2">
    <source>
        <dbReference type="Pfam" id="PF01370"/>
    </source>
</evidence>
<dbReference type="PANTHER" id="PTHR14097:SF8">
    <property type="entry name" value="NAD(P)-BINDING DOMAIN-CONTAINING PROTEIN"/>
    <property type="match status" value="1"/>
</dbReference>
<dbReference type="PANTHER" id="PTHR14097">
    <property type="entry name" value="OXIDOREDUCTASE HTATIP2"/>
    <property type="match status" value="1"/>
</dbReference>
<sequence>MNKQKEKIRVIITGATGMVGEGVLHECLMDSDVEKVLLINRKPSGVEHPKLTEIVHADLFDLSSIKAELRGYNACFYCLGVSSVGMNEATYTRVTYDLTMYVAGHLASLNPEMVFCYVTGEGTDSTEKGKSMWARVKGRTENHLLQLPFKGAYMFRPSYMHPTKGLKRTHRFYGLFSWAYPILRRLFPRHVITLRELGQAMIEVVHRGYGEHILRSTDVVKLVQSKSK</sequence>
<keyword evidence="4" id="KW-1185">Reference proteome</keyword>
<dbReference type="InterPro" id="IPR036291">
    <property type="entry name" value="NAD(P)-bd_dom_sf"/>
</dbReference>
<dbReference type="RefSeq" id="WP_130610691.1">
    <property type="nucleotide sequence ID" value="NZ_AP019400.1"/>
</dbReference>
<dbReference type="AlphaFoldDB" id="A0A3T1D7G4"/>
<evidence type="ECO:0000256" key="1">
    <source>
        <dbReference type="ARBA" id="ARBA00004370"/>
    </source>
</evidence>
<reference evidence="3 4" key="1">
    <citation type="submission" date="2019-01" db="EMBL/GenBank/DDBJ databases">
        <title>Complete genome sequence of Cohnella hallensis HS21 isolated from Korean fir (Abies koreana) rhizospheric soil.</title>
        <authorList>
            <person name="Jiang L."/>
            <person name="Kang S.W."/>
            <person name="Kim S."/>
            <person name="Jung J."/>
            <person name="Kim C.Y."/>
            <person name="Kim D.H."/>
            <person name="Kim S.W."/>
            <person name="Lee J."/>
        </authorList>
    </citation>
    <scope>NUCLEOTIDE SEQUENCE [LARGE SCALE GENOMIC DNA]</scope>
    <source>
        <strain evidence="3 4">HS21</strain>
    </source>
</reference>
<evidence type="ECO:0000313" key="4">
    <source>
        <dbReference type="Proteomes" id="UP000289856"/>
    </source>
</evidence>
<dbReference type="Pfam" id="PF01370">
    <property type="entry name" value="Epimerase"/>
    <property type="match status" value="1"/>
</dbReference>
<dbReference type="GO" id="GO:0016020">
    <property type="term" value="C:membrane"/>
    <property type="evidence" value="ECO:0007669"/>
    <property type="project" value="UniProtKB-SubCell"/>
</dbReference>